<gene>
    <name evidence="8" type="ORF">PB01_04785</name>
</gene>
<evidence type="ECO:0000313" key="9">
    <source>
        <dbReference type="Proteomes" id="UP000325517"/>
    </source>
</evidence>
<dbReference type="OrthoDB" id="9776025at2"/>
<sequence>MRITGLASGMDTESMIKDLMKAQRIPLDKITQKKQYTEWQLEDYRSINRKLNDFSNNLFDTMMKQSTFLAKTVNVSSPDAVSIKSVSGTSEFSGTISVSRLASQASMQSNDSIGKNIDTKLTMSKLGYIGTTGSVTINAIDAGGDLKAENTKTIIFDPSTDTLESVLKKINSESGVSAFYDSFSGKIAMTAKNSGNVVGDVEMQVSGDLATFFNLSTNNVIAEQDGNGKSGVNSKFIFNGLETERSSNSFQINGFEISLKQVTTDPTDSSKTNSVSFSSAPDTDKIVDAVKKFVDNYNKLIEELNAKVREVKYRDFQPLSTEQKADMKEKEIELWEEKAKSGTLKNESILTSMLQSMRSALNSVVEGTSGTLRLSDIGITTSKDYLTNGKLEIDETKLREAINADPNKVYEVFAKPGSTEKDTGLASKIRTSIIQSRTKLTDKAGITGAPNSTFSIGRLLKGYDDQITRFEARLKTIESRYYKQFSAMESAIQRANAQSAQLTNAFSNN</sequence>
<evidence type="ECO:0000259" key="7">
    <source>
        <dbReference type="Pfam" id="PF07195"/>
    </source>
</evidence>
<keyword evidence="8" id="KW-0282">Flagellum</keyword>
<evidence type="ECO:0000256" key="3">
    <source>
        <dbReference type="ARBA" id="ARBA00023054"/>
    </source>
</evidence>
<dbReference type="InterPro" id="IPR010809">
    <property type="entry name" value="FliD_C"/>
</dbReference>
<feature type="domain" description="Flagellar hook-associated protein 2 N-terminal" evidence="6">
    <location>
        <begin position="8"/>
        <end position="104"/>
    </location>
</feature>
<dbReference type="KEGG" id="psyo:PB01_04785"/>
<keyword evidence="9" id="KW-1185">Reference proteome</keyword>
<dbReference type="GO" id="GO:0005576">
    <property type="term" value="C:extracellular region"/>
    <property type="evidence" value="ECO:0007669"/>
    <property type="project" value="UniProtKB-SubCell"/>
</dbReference>
<keyword evidence="8" id="KW-0969">Cilium</keyword>
<evidence type="ECO:0000256" key="2">
    <source>
        <dbReference type="ARBA" id="ARBA00011255"/>
    </source>
</evidence>
<dbReference type="GO" id="GO:0007155">
    <property type="term" value="P:cell adhesion"/>
    <property type="evidence" value="ECO:0007669"/>
    <property type="project" value="InterPro"/>
</dbReference>
<comment type="function">
    <text evidence="5">Required for morphogenesis and for the elongation of the flagellar filament by facilitating polymerization of the flagellin monomers at the tip of growing filament. Forms a capping structure, which prevents flagellin subunits (transported through the central channel of the flagellum) from leaking out without polymerization at the distal end.</text>
</comment>
<dbReference type="Pfam" id="PF02465">
    <property type="entry name" value="FliD_N"/>
    <property type="match status" value="1"/>
</dbReference>
<dbReference type="GO" id="GO:0009421">
    <property type="term" value="C:bacterial-type flagellum filament cap"/>
    <property type="evidence" value="ECO:0007669"/>
    <property type="project" value="InterPro"/>
</dbReference>
<keyword evidence="3" id="KW-0175">Coiled coil</keyword>
<dbReference type="EMBL" id="CP031223">
    <property type="protein sequence ID" value="QFF98190.1"/>
    <property type="molecule type" value="Genomic_DNA"/>
</dbReference>
<dbReference type="PANTHER" id="PTHR30288:SF0">
    <property type="entry name" value="FLAGELLAR HOOK-ASSOCIATED PROTEIN 2"/>
    <property type="match status" value="1"/>
</dbReference>
<dbReference type="NCBIfam" id="NF005833">
    <property type="entry name" value="PRK07737.1"/>
    <property type="match status" value="1"/>
</dbReference>
<name>A0A5J6SJW4_9BACI</name>
<evidence type="ECO:0000313" key="8">
    <source>
        <dbReference type="EMBL" id="QFF98190.1"/>
    </source>
</evidence>
<proteinExistence type="inferred from homology"/>
<evidence type="ECO:0000259" key="6">
    <source>
        <dbReference type="Pfam" id="PF02465"/>
    </source>
</evidence>
<dbReference type="InterPro" id="IPR040026">
    <property type="entry name" value="FliD"/>
</dbReference>
<comment type="subunit">
    <text evidence="2 5">Homopentamer.</text>
</comment>
<dbReference type="InterPro" id="IPR003481">
    <property type="entry name" value="FliD_N"/>
</dbReference>
<dbReference type="GO" id="GO:0071973">
    <property type="term" value="P:bacterial-type flagellum-dependent cell motility"/>
    <property type="evidence" value="ECO:0007669"/>
    <property type="project" value="TreeGrafter"/>
</dbReference>
<dbReference type="Pfam" id="PF07195">
    <property type="entry name" value="FliD_C"/>
    <property type="match status" value="1"/>
</dbReference>
<dbReference type="AlphaFoldDB" id="A0A5J6SJW4"/>
<keyword evidence="5" id="KW-0964">Secreted</keyword>
<feature type="domain" description="Flagellar hook-associated protein 2 C-terminal" evidence="7">
    <location>
        <begin position="232"/>
        <end position="497"/>
    </location>
</feature>
<reference evidence="8 9" key="1">
    <citation type="submission" date="2018-07" db="EMBL/GenBank/DDBJ databases">
        <title>Complete genome sequence of Psychrobacillus sp. PB01, isolated from iceberg, and comparative genome analysis of Psychrobacillus strains.</title>
        <authorList>
            <person name="Lee P.C."/>
        </authorList>
    </citation>
    <scope>NUCLEOTIDE SEQUENCE [LARGE SCALE GENOMIC DNA]</scope>
    <source>
        <strain evidence="8 9">PB01</strain>
    </source>
</reference>
<comment type="subcellular location">
    <subcellularLocation>
        <location evidence="5">Secreted</location>
    </subcellularLocation>
    <subcellularLocation>
        <location evidence="5">Bacterial flagellum</location>
    </subcellularLocation>
</comment>
<keyword evidence="8" id="KW-0966">Cell projection</keyword>
<comment type="similarity">
    <text evidence="1 5">Belongs to the FliD family.</text>
</comment>
<dbReference type="GO" id="GO:0009424">
    <property type="term" value="C:bacterial-type flagellum hook"/>
    <property type="evidence" value="ECO:0007669"/>
    <property type="project" value="UniProtKB-UniRule"/>
</dbReference>
<evidence type="ECO:0000256" key="4">
    <source>
        <dbReference type="ARBA" id="ARBA00023143"/>
    </source>
</evidence>
<dbReference type="PANTHER" id="PTHR30288">
    <property type="entry name" value="FLAGELLAR CAP/ASSEMBLY PROTEIN FLID"/>
    <property type="match status" value="1"/>
</dbReference>
<organism evidence="8 9">
    <name type="scientific">Psychrobacillus glaciei</name>
    <dbReference type="NCBI Taxonomy" id="2283160"/>
    <lineage>
        <taxon>Bacteria</taxon>
        <taxon>Bacillati</taxon>
        <taxon>Bacillota</taxon>
        <taxon>Bacilli</taxon>
        <taxon>Bacillales</taxon>
        <taxon>Bacillaceae</taxon>
        <taxon>Psychrobacillus</taxon>
    </lineage>
</organism>
<accession>A0A5J6SJW4</accession>
<dbReference type="RefSeq" id="WP_151699134.1">
    <property type="nucleotide sequence ID" value="NZ_CP031223.1"/>
</dbReference>
<evidence type="ECO:0000256" key="1">
    <source>
        <dbReference type="ARBA" id="ARBA00009764"/>
    </source>
</evidence>
<evidence type="ECO:0000256" key="5">
    <source>
        <dbReference type="RuleBase" id="RU362066"/>
    </source>
</evidence>
<keyword evidence="4 5" id="KW-0975">Bacterial flagellum</keyword>
<dbReference type="Proteomes" id="UP000325517">
    <property type="component" value="Chromosome"/>
</dbReference>
<protein>
    <recommendedName>
        <fullName evidence="5">Flagellar hook-associated protein 2</fullName>
        <shortName evidence="5">HAP2</shortName>
    </recommendedName>
    <alternativeName>
        <fullName evidence="5">Flagellar cap protein</fullName>
    </alternativeName>
</protein>